<evidence type="ECO:0000259" key="7">
    <source>
        <dbReference type="PROSITE" id="PS50115"/>
    </source>
</evidence>
<evidence type="ECO:0000313" key="8">
    <source>
        <dbReference type="EMBL" id="CEM15239.1"/>
    </source>
</evidence>
<evidence type="ECO:0000256" key="5">
    <source>
        <dbReference type="PROSITE-ProRule" id="PRU00288"/>
    </source>
</evidence>
<keyword evidence="3 5" id="KW-0863">Zinc-finger</keyword>
<feature type="region of interest" description="Disordered" evidence="6">
    <location>
        <begin position="118"/>
        <end position="186"/>
    </location>
</feature>
<dbReference type="PhylomeDB" id="A0A0G4FMD9"/>
<dbReference type="SUPFAM" id="SSF57863">
    <property type="entry name" value="ArfGap/RecO-like zinc finger"/>
    <property type="match status" value="1"/>
</dbReference>
<evidence type="ECO:0000256" key="2">
    <source>
        <dbReference type="ARBA" id="ARBA00022723"/>
    </source>
</evidence>
<dbReference type="SMART" id="SM00105">
    <property type="entry name" value="ArfGap"/>
    <property type="match status" value="1"/>
</dbReference>
<dbReference type="CDD" id="cd08830">
    <property type="entry name" value="ArfGap_ArfGap1"/>
    <property type="match status" value="1"/>
</dbReference>
<evidence type="ECO:0000256" key="4">
    <source>
        <dbReference type="ARBA" id="ARBA00022833"/>
    </source>
</evidence>
<gene>
    <name evidence="8" type="ORF">Cvel_17763</name>
</gene>
<dbReference type="PROSITE" id="PS50115">
    <property type="entry name" value="ARFGAP"/>
    <property type="match status" value="1"/>
</dbReference>
<dbReference type="PANTHER" id="PTHR45686">
    <property type="entry name" value="ADP-RIBOSYLATION FACTOR GTPASE ACTIVATING PROTEIN 3, ISOFORM H-RELATED"/>
    <property type="match status" value="1"/>
</dbReference>
<feature type="compositionally biased region" description="Low complexity" evidence="6">
    <location>
        <begin position="320"/>
        <end position="334"/>
    </location>
</feature>
<dbReference type="EMBL" id="CDMZ01000481">
    <property type="protein sequence ID" value="CEM15239.1"/>
    <property type="molecule type" value="Genomic_DNA"/>
</dbReference>
<sequence>MKPEVAEAFKKMKEDDPSNGKCFDCGASHPQWCSVSHGIHVCLQCSGTHRGMGVHISFVRSITMDEWKDKELQTMLMGGNARCQEFFEKEGIASMEVRTKYNTKAAAFYRDLLKSRVNGTPAPPPLPPGEGTQPAFGAPTSVRTSSISSNPGPAAEGFGSSNQSRSFGNPNFAPPQPPGGGDDAVSRLGAGLWGAVGAASALASRAAAAASEKASQVSANVQERGLFEYVGDSAKTGANWVVNTGKKVGETISDEEQRKTFFDRAGNAATSTADWVSGGVKGVYTYVSGEPQQEKGAHLQALSTGKMQGFGSDSLPPPRSGSVSGPPAAPSAAAAADLFADPADSIAPQPAVAVQPAIPPAANGPPVPAPANPLAGGGAGGFDDDFEDWDVDNFKKATIK</sequence>
<dbReference type="GO" id="GO:0005096">
    <property type="term" value="F:GTPase activator activity"/>
    <property type="evidence" value="ECO:0007669"/>
    <property type="project" value="UniProtKB-KW"/>
</dbReference>
<keyword evidence="1" id="KW-0343">GTPase activation</keyword>
<dbReference type="InterPro" id="IPR001164">
    <property type="entry name" value="ArfGAP_dom"/>
</dbReference>
<feature type="compositionally biased region" description="Pro residues" evidence="6">
    <location>
        <begin position="357"/>
        <end position="371"/>
    </location>
</feature>
<organism evidence="8">
    <name type="scientific">Chromera velia CCMP2878</name>
    <dbReference type="NCBI Taxonomy" id="1169474"/>
    <lineage>
        <taxon>Eukaryota</taxon>
        <taxon>Sar</taxon>
        <taxon>Alveolata</taxon>
        <taxon>Colpodellida</taxon>
        <taxon>Chromeraceae</taxon>
        <taxon>Chromera</taxon>
    </lineage>
</organism>
<feature type="region of interest" description="Disordered" evidence="6">
    <location>
        <begin position="357"/>
        <end position="400"/>
    </location>
</feature>
<dbReference type="AlphaFoldDB" id="A0A0G4FMD9"/>
<dbReference type="GO" id="GO:0000139">
    <property type="term" value="C:Golgi membrane"/>
    <property type="evidence" value="ECO:0007669"/>
    <property type="project" value="GOC"/>
</dbReference>
<dbReference type="GO" id="GO:0048205">
    <property type="term" value="P:COPI coating of Golgi vesicle"/>
    <property type="evidence" value="ECO:0007669"/>
    <property type="project" value="TreeGrafter"/>
</dbReference>
<feature type="domain" description="Arf-GAP" evidence="7">
    <location>
        <begin position="6"/>
        <end position="111"/>
    </location>
</feature>
<reference evidence="8" key="1">
    <citation type="submission" date="2014-11" db="EMBL/GenBank/DDBJ databases">
        <authorList>
            <person name="Otto D Thomas"/>
            <person name="Naeem Raeece"/>
        </authorList>
    </citation>
    <scope>NUCLEOTIDE SEQUENCE</scope>
</reference>
<keyword evidence="2" id="KW-0479">Metal-binding</keyword>
<accession>A0A0G4FMD9</accession>
<evidence type="ECO:0000256" key="6">
    <source>
        <dbReference type="SAM" id="MobiDB-lite"/>
    </source>
</evidence>
<name>A0A0G4FMD9_9ALVE</name>
<keyword evidence="4" id="KW-0862">Zinc</keyword>
<feature type="compositionally biased region" description="Acidic residues" evidence="6">
    <location>
        <begin position="382"/>
        <end position="391"/>
    </location>
</feature>
<feature type="compositionally biased region" description="Polar residues" evidence="6">
    <location>
        <begin position="159"/>
        <end position="169"/>
    </location>
</feature>
<proteinExistence type="predicted"/>
<dbReference type="PRINTS" id="PR00405">
    <property type="entry name" value="REVINTRACTNG"/>
</dbReference>
<dbReference type="Pfam" id="PF01412">
    <property type="entry name" value="ArfGap"/>
    <property type="match status" value="1"/>
</dbReference>
<feature type="region of interest" description="Disordered" evidence="6">
    <location>
        <begin position="306"/>
        <end position="334"/>
    </location>
</feature>
<dbReference type="VEuPathDB" id="CryptoDB:Cvel_17763"/>
<dbReference type="PANTHER" id="PTHR45686:SF4">
    <property type="entry name" value="ADP-RIBOSYLATION FACTOR GTPASE ACTIVATING PROTEIN 3, ISOFORM H"/>
    <property type="match status" value="1"/>
</dbReference>
<dbReference type="Gene3D" id="1.10.220.150">
    <property type="entry name" value="Arf GTPase activating protein"/>
    <property type="match status" value="1"/>
</dbReference>
<evidence type="ECO:0000256" key="1">
    <source>
        <dbReference type="ARBA" id="ARBA00022468"/>
    </source>
</evidence>
<feature type="compositionally biased region" description="Polar residues" evidence="6">
    <location>
        <begin position="141"/>
        <end position="151"/>
    </location>
</feature>
<dbReference type="InterPro" id="IPR038508">
    <property type="entry name" value="ArfGAP_dom_sf"/>
</dbReference>
<protein>
    <recommendedName>
        <fullName evidence="7">Arf-GAP domain-containing protein</fullName>
    </recommendedName>
</protein>
<dbReference type="GO" id="GO:0008270">
    <property type="term" value="F:zinc ion binding"/>
    <property type="evidence" value="ECO:0007669"/>
    <property type="project" value="UniProtKB-KW"/>
</dbReference>
<dbReference type="InterPro" id="IPR037278">
    <property type="entry name" value="ARFGAP/RecO"/>
</dbReference>
<evidence type="ECO:0000256" key="3">
    <source>
        <dbReference type="ARBA" id="ARBA00022771"/>
    </source>
</evidence>